<dbReference type="Gene3D" id="3.40.50.620">
    <property type="entry name" value="HUPs"/>
    <property type="match status" value="1"/>
</dbReference>
<proteinExistence type="predicted"/>
<dbReference type="Proteomes" id="UP001341840">
    <property type="component" value="Unassembled WGS sequence"/>
</dbReference>
<comment type="caution">
    <text evidence="1">The sequence shown here is derived from an EMBL/GenBank/DDBJ whole genome shotgun (WGS) entry which is preliminary data.</text>
</comment>
<reference evidence="1 2" key="1">
    <citation type="journal article" date="2023" name="Plants (Basel)">
        <title>Bridging the Gap: Combining Genomics and Transcriptomics Approaches to Understand Stylosanthes scabra, an Orphan Legume from the Brazilian Caatinga.</title>
        <authorList>
            <person name="Ferreira-Neto J.R.C."/>
            <person name="da Silva M.D."/>
            <person name="Binneck E."/>
            <person name="de Melo N.F."/>
            <person name="da Silva R.H."/>
            <person name="de Melo A.L.T.M."/>
            <person name="Pandolfi V."/>
            <person name="Bustamante F.O."/>
            <person name="Brasileiro-Vidal A.C."/>
            <person name="Benko-Iseppon A.M."/>
        </authorList>
    </citation>
    <scope>NUCLEOTIDE SEQUENCE [LARGE SCALE GENOMIC DNA]</scope>
    <source>
        <tissue evidence="1">Leaves</tissue>
    </source>
</reference>
<accession>A0ABU6VSA6</accession>
<gene>
    <name evidence="1" type="ORF">PIB30_086501</name>
</gene>
<evidence type="ECO:0000313" key="1">
    <source>
        <dbReference type="EMBL" id="MED6176267.1"/>
    </source>
</evidence>
<keyword evidence="2" id="KW-1185">Reference proteome</keyword>
<dbReference type="EMBL" id="JASCZI010152519">
    <property type="protein sequence ID" value="MED6176267.1"/>
    <property type="molecule type" value="Genomic_DNA"/>
</dbReference>
<sequence length="134" mass="14633">MIFALRLYCNTSVLPLQVTMVAKIYWGDPRKKVCEVVGDLKLYSLVMDSRGLVAFQSDAKVPISTPRHFVSLLQCSRILFSSSSSFLIHFSCVGAGHLGMARHDAAPLSCCLATPRRCHGCLGMGAEVLRCARA</sequence>
<name>A0ABU6VSA6_9FABA</name>
<protein>
    <submittedName>
        <fullName evidence="1">Uncharacterized protein</fullName>
    </submittedName>
</protein>
<dbReference type="InterPro" id="IPR014729">
    <property type="entry name" value="Rossmann-like_a/b/a_fold"/>
</dbReference>
<organism evidence="1 2">
    <name type="scientific">Stylosanthes scabra</name>
    <dbReference type="NCBI Taxonomy" id="79078"/>
    <lineage>
        <taxon>Eukaryota</taxon>
        <taxon>Viridiplantae</taxon>
        <taxon>Streptophyta</taxon>
        <taxon>Embryophyta</taxon>
        <taxon>Tracheophyta</taxon>
        <taxon>Spermatophyta</taxon>
        <taxon>Magnoliopsida</taxon>
        <taxon>eudicotyledons</taxon>
        <taxon>Gunneridae</taxon>
        <taxon>Pentapetalae</taxon>
        <taxon>rosids</taxon>
        <taxon>fabids</taxon>
        <taxon>Fabales</taxon>
        <taxon>Fabaceae</taxon>
        <taxon>Papilionoideae</taxon>
        <taxon>50 kb inversion clade</taxon>
        <taxon>dalbergioids sensu lato</taxon>
        <taxon>Dalbergieae</taxon>
        <taxon>Pterocarpus clade</taxon>
        <taxon>Stylosanthes</taxon>
    </lineage>
</organism>
<evidence type="ECO:0000313" key="2">
    <source>
        <dbReference type="Proteomes" id="UP001341840"/>
    </source>
</evidence>